<dbReference type="FunFam" id="1.20.1440.180:FF:000002">
    <property type="entry name" value="Serine/threonine-protein kinase/endoribonuclease IRE1"/>
    <property type="match status" value="1"/>
</dbReference>
<dbReference type="InterPro" id="IPR008271">
    <property type="entry name" value="Ser/Thr_kinase_AS"/>
</dbReference>
<keyword evidence="11" id="KW-0256">Endoplasmic reticulum</keyword>
<keyword evidence="12" id="KW-0067">ATP-binding</keyword>
<dbReference type="InterPro" id="IPR015943">
    <property type="entry name" value="WD40/YVTN_repeat-like_dom_sf"/>
</dbReference>
<evidence type="ECO:0000256" key="21">
    <source>
        <dbReference type="ARBA" id="ARBA00023268"/>
    </source>
</evidence>
<dbReference type="Gene3D" id="2.130.10.10">
    <property type="entry name" value="YVTN repeat-like/Quinoprotein amine dehydrogenase"/>
    <property type="match status" value="1"/>
</dbReference>
<keyword evidence="3" id="KW-0723">Serine/threonine-protein kinase</keyword>
<feature type="signal peptide" evidence="27">
    <location>
        <begin position="1"/>
        <end position="26"/>
    </location>
</feature>
<keyword evidence="15 26" id="KW-0472">Membrane</keyword>
<dbReference type="GO" id="GO:0005524">
    <property type="term" value="F:ATP binding"/>
    <property type="evidence" value="ECO:0007669"/>
    <property type="project" value="UniProtKB-KW"/>
</dbReference>
<dbReference type="EMBL" id="KI392384">
    <property type="protein sequence ID" value="ERN17151.1"/>
    <property type="molecule type" value="Genomic_DNA"/>
</dbReference>
<keyword evidence="4" id="KW-0507">mRNA processing</keyword>
<evidence type="ECO:0000256" key="3">
    <source>
        <dbReference type="ARBA" id="ARBA00022527"/>
    </source>
</evidence>
<dbReference type="InterPro" id="IPR010513">
    <property type="entry name" value="KEN_dom"/>
</dbReference>
<evidence type="ECO:0000259" key="28">
    <source>
        <dbReference type="PROSITE" id="PS50011"/>
    </source>
</evidence>
<dbReference type="GO" id="GO:0016787">
    <property type="term" value="F:hydrolase activity"/>
    <property type="evidence" value="ECO:0007669"/>
    <property type="project" value="UniProtKB-KW"/>
</dbReference>
<dbReference type="InterPro" id="IPR045133">
    <property type="entry name" value="IRE1/2-like"/>
</dbReference>
<evidence type="ECO:0000256" key="27">
    <source>
        <dbReference type="SAM" id="SignalP"/>
    </source>
</evidence>
<evidence type="ECO:0000256" key="1">
    <source>
        <dbReference type="ARBA" id="ARBA00004115"/>
    </source>
</evidence>
<dbReference type="Gene3D" id="1.10.510.10">
    <property type="entry name" value="Transferase(Phosphotransferase) domain 1"/>
    <property type="match status" value="1"/>
</dbReference>
<dbReference type="GO" id="GO:0006397">
    <property type="term" value="P:mRNA processing"/>
    <property type="evidence" value="ECO:0007669"/>
    <property type="project" value="UniProtKB-KW"/>
</dbReference>
<gene>
    <name evidence="30" type="ORF">AMTR_s00044p00131780</name>
</gene>
<dbReference type="GO" id="GO:0004674">
    <property type="term" value="F:protein serine/threonine kinase activity"/>
    <property type="evidence" value="ECO:0000318"/>
    <property type="project" value="GO_Central"/>
</dbReference>
<dbReference type="InterPro" id="IPR011009">
    <property type="entry name" value="Kinase-like_dom_sf"/>
</dbReference>
<feature type="domain" description="KEN" evidence="29">
    <location>
        <begin position="807"/>
        <end position="938"/>
    </location>
</feature>
<evidence type="ECO:0000256" key="11">
    <source>
        <dbReference type="ARBA" id="ARBA00022824"/>
    </source>
</evidence>
<evidence type="ECO:0000256" key="26">
    <source>
        <dbReference type="SAM" id="Phobius"/>
    </source>
</evidence>
<accession>U5CV12</accession>
<dbReference type="GO" id="GO:0036498">
    <property type="term" value="P:IRE1-mediated unfolded protein response"/>
    <property type="evidence" value="ECO:0000318"/>
    <property type="project" value="GO_Central"/>
</dbReference>
<evidence type="ECO:0000256" key="12">
    <source>
        <dbReference type="ARBA" id="ARBA00022840"/>
    </source>
</evidence>
<comment type="subunit">
    <text evidence="24">Homodimer; disulfide-linked. Dimer formation is driven by hydrophobic interactions within the N-terminal luminal domains and stabilized by disulfide bridges.</text>
</comment>
<dbReference type="EC" id="2.7.11.1" evidence="2"/>
<evidence type="ECO:0000256" key="9">
    <source>
        <dbReference type="ARBA" id="ARBA00022777"/>
    </source>
</evidence>
<dbReference type="Gramene" id="ERN17151">
    <property type="protein sequence ID" value="ERN17151"/>
    <property type="gene ID" value="AMTR_s00044p00131780"/>
</dbReference>
<evidence type="ECO:0000256" key="7">
    <source>
        <dbReference type="ARBA" id="ARBA00022729"/>
    </source>
</evidence>
<comment type="catalytic activity">
    <reaction evidence="23">
        <text>L-seryl-[protein] + ATP = O-phospho-L-seryl-[protein] + ADP + H(+)</text>
        <dbReference type="Rhea" id="RHEA:17989"/>
        <dbReference type="Rhea" id="RHEA-COMP:9863"/>
        <dbReference type="Rhea" id="RHEA-COMP:11604"/>
        <dbReference type="ChEBI" id="CHEBI:15378"/>
        <dbReference type="ChEBI" id="CHEBI:29999"/>
        <dbReference type="ChEBI" id="CHEBI:30616"/>
        <dbReference type="ChEBI" id="CHEBI:83421"/>
        <dbReference type="ChEBI" id="CHEBI:456216"/>
        <dbReference type="EC" id="2.7.11.1"/>
    </reaction>
</comment>
<dbReference type="Gene3D" id="3.30.200.20">
    <property type="entry name" value="Phosphorylase Kinase, domain 1"/>
    <property type="match status" value="1"/>
</dbReference>
<evidence type="ECO:0000256" key="4">
    <source>
        <dbReference type="ARBA" id="ARBA00022664"/>
    </source>
</evidence>
<dbReference type="PROSITE" id="PS51392">
    <property type="entry name" value="KEN"/>
    <property type="match status" value="1"/>
</dbReference>
<dbReference type="SUPFAM" id="SSF56112">
    <property type="entry name" value="Protein kinase-like (PK-like)"/>
    <property type="match status" value="1"/>
</dbReference>
<keyword evidence="17" id="KW-0804">Transcription</keyword>
<dbReference type="Proteomes" id="UP000017836">
    <property type="component" value="Unassembled WGS sequence"/>
</dbReference>
<keyword evidence="10" id="KW-0378">Hydrolase</keyword>
<dbReference type="STRING" id="13333.U5CV12"/>
<feature type="transmembrane region" description="Helical" evidence="26">
    <location>
        <begin position="414"/>
        <end position="434"/>
    </location>
</feature>
<keyword evidence="9" id="KW-0418">Kinase</keyword>
<dbReference type="PANTHER" id="PTHR13954:SF6">
    <property type="entry name" value="NON-SPECIFIC SERINE_THREONINE PROTEIN KINASE"/>
    <property type="match status" value="1"/>
</dbReference>
<keyword evidence="20" id="KW-0834">Unfolded protein response</keyword>
<keyword evidence="18" id="KW-0325">Glycoprotein</keyword>
<keyword evidence="5" id="KW-0808">Transferase</keyword>
<dbReference type="GO" id="GO:0008380">
    <property type="term" value="P:RNA splicing"/>
    <property type="evidence" value="ECO:0007669"/>
    <property type="project" value="UniProtKB-KW"/>
</dbReference>
<evidence type="ECO:0000256" key="19">
    <source>
        <dbReference type="ARBA" id="ARBA00023187"/>
    </source>
</evidence>
<evidence type="ECO:0000256" key="25">
    <source>
        <dbReference type="SAM" id="MobiDB-lite"/>
    </source>
</evidence>
<evidence type="ECO:0000256" key="8">
    <source>
        <dbReference type="ARBA" id="ARBA00022741"/>
    </source>
</evidence>
<protein>
    <recommendedName>
        <fullName evidence="2">non-specific serine/threonine protein kinase</fullName>
        <ecNumber evidence="2">2.7.11.1</ecNumber>
    </recommendedName>
</protein>
<dbReference type="Gene3D" id="1.20.1440.180">
    <property type="entry name" value="KEN domain"/>
    <property type="match status" value="1"/>
</dbReference>
<dbReference type="InterPro" id="IPR038357">
    <property type="entry name" value="KEN_sf"/>
</dbReference>
<dbReference type="eggNOG" id="KOG1027">
    <property type="taxonomic scope" value="Eukaryota"/>
</dbReference>
<evidence type="ECO:0000259" key="29">
    <source>
        <dbReference type="PROSITE" id="PS51392"/>
    </source>
</evidence>
<evidence type="ECO:0000256" key="15">
    <source>
        <dbReference type="ARBA" id="ARBA00023136"/>
    </source>
</evidence>
<evidence type="ECO:0000256" key="22">
    <source>
        <dbReference type="ARBA" id="ARBA00047899"/>
    </source>
</evidence>
<keyword evidence="7 27" id="KW-0732">Signal</keyword>
<dbReference type="PANTHER" id="PTHR13954">
    <property type="entry name" value="IRE1-RELATED"/>
    <property type="match status" value="1"/>
</dbReference>
<dbReference type="KEGG" id="atr:18445485"/>
<keyword evidence="8" id="KW-0547">Nucleotide-binding</keyword>
<evidence type="ECO:0000256" key="5">
    <source>
        <dbReference type="ARBA" id="ARBA00022679"/>
    </source>
</evidence>
<evidence type="ECO:0000256" key="6">
    <source>
        <dbReference type="ARBA" id="ARBA00022692"/>
    </source>
</evidence>
<dbReference type="GO" id="GO:0004521">
    <property type="term" value="F:RNA endonuclease activity"/>
    <property type="evidence" value="ECO:0000318"/>
    <property type="project" value="GO_Central"/>
</dbReference>
<keyword evidence="19" id="KW-0508">mRNA splicing</keyword>
<feature type="domain" description="Protein kinase" evidence="28">
    <location>
        <begin position="519"/>
        <end position="804"/>
    </location>
</feature>
<feature type="region of interest" description="Disordered" evidence="25">
    <location>
        <begin position="65"/>
        <end position="88"/>
    </location>
</feature>
<evidence type="ECO:0000256" key="23">
    <source>
        <dbReference type="ARBA" id="ARBA00048679"/>
    </source>
</evidence>
<dbReference type="AlphaFoldDB" id="U5CV12"/>
<sequence>MAWFRALCIFVLPLLFVFSKFKLVDSEAEASYDTGKNADLRGLPVALEREISELKFPNINDTIKKVVPSPDQGEGSEERKTSISRSLLSTSSPIDDSIVVASVDGTVSLVDKKSGQIQWSFSSGPPLSSSSYQAPQCPDNDYNDMPGLGDGESDLDPFRYVGYDSTLYMHNNPFGEMKLPMSAAEFFTITSHISEDGGVTPGSMKTTVFVVDLKTGNITNTYGSDVKSDLEVSSNFHAGLAIAEKGLDDQINYYIIFSRIDYSLWHFAPKSDSKKALWNLTFADISAYICPNYGNDFSCQRRLVVHSVSDRNILPDASHKGDSLGLPSNQLIRIPNQTPKYEMLPCLSRRDQNKMLLDRPQSSCEVENTCLVGIGDNIRQNVTNVNDIIRQNVTNVNGIIRQNVINVTLKVVSYSYMVGGLILIPLIASFFMWLKQAILNKESNTLKGNQSSINKKRKGRRAGNNKNVLIVNAHGNKVPSDKEEEVRLSKDLQNSDYEPICSFQKAGEDCDGRWIGKLFVSRIEIAKGSNGTIVLEGSYEGRPVAVKRLVQAHHDTAFKEIQNLIASDQHPNIVRWFSVEHDSDFIYLSLERCFCNLNDLIQLYSGFTSNPVGGTDSILRFPNGNQQHIEKQKFELWTANGTPSIMLLKLMRDIVSGTVHLHDLGIIHRDLKPHNVLICNGKFLCAKLSDMGLSKRISDDMSSLGLHATGCGSSGWQAPEQLLHGRQTRAMDIFSLGCVLFFCMTGGRHPFGEPLERDFNITKNQYDLFVVEHIPEAIDLFARMLHPDPEMRPKAGEVLHHPLLWTDEMRLSFLRDTSDRIEVEDREEQSDLLVAVEGNLAVALGENWDAKMDPAFLSNIGHYRRYKFDSIRDLLRVIRNKSNHYRELPKDIQELLGPIPNGFYNYFASRFPKLLIEVYKVVYAYCREEDCFKKYFGGTLVS</sequence>
<dbReference type="SUPFAM" id="SSF50998">
    <property type="entry name" value="Quinoprotein alcohol dehydrogenase-like"/>
    <property type="match status" value="1"/>
</dbReference>
<reference evidence="31" key="1">
    <citation type="journal article" date="2013" name="Science">
        <title>The Amborella genome and the evolution of flowering plants.</title>
        <authorList>
            <consortium name="Amborella Genome Project"/>
        </authorList>
    </citation>
    <scope>NUCLEOTIDE SEQUENCE [LARGE SCALE GENOMIC DNA]</scope>
</reference>
<evidence type="ECO:0000256" key="10">
    <source>
        <dbReference type="ARBA" id="ARBA00022801"/>
    </source>
</evidence>
<comment type="catalytic activity">
    <reaction evidence="22">
        <text>L-threonyl-[protein] + ATP = O-phospho-L-threonyl-[protein] + ADP + H(+)</text>
        <dbReference type="Rhea" id="RHEA:46608"/>
        <dbReference type="Rhea" id="RHEA-COMP:11060"/>
        <dbReference type="Rhea" id="RHEA-COMP:11605"/>
        <dbReference type="ChEBI" id="CHEBI:15378"/>
        <dbReference type="ChEBI" id="CHEBI:30013"/>
        <dbReference type="ChEBI" id="CHEBI:30616"/>
        <dbReference type="ChEBI" id="CHEBI:61977"/>
        <dbReference type="ChEBI" id="CHEBI:456216"/>
        <dbReference type="EC" id="2.7.11.1"/>
    </reaction>
</comment>
<dbReference type="PROSITE" id="PS50011">
    <property type="entry name" value="PROTEIN_KINASE_DOM"/>
    <property type="match status" value="1"/>
</dbReference>
<dbReference type="InterPro" id="IPR011047">
    <property type="entry name" value="Quinoprotein_ADH-like_sf"/>
</dbReference>
<keyword evidence="14" id="KW-0805">Transcription regulation</keyword>
<keyword evidence="21" id="KW-0511">Multifunctional enzyme</keyword>
<dbReference type="SMART" id="SM00580">
    <property type="entry name" value="PUG"/>
    <property type="match status" value="1"/>
</dbReference>
<keyword evidence="16" id="KW-1015">Disulfide bond</keyword>
<dbReference type="OrthoDB" id="63989at2759"/>
<evidence type="ECO:0000313" key="30">
    <source>
        <dbReference type="EMBL" id="ERN17151.1"/>
    </source>
</evidence>
<evidence type="ECO:0000256" key="24">
    <source>
        <dbReference type="ARBA" id="ARBA00065357"/>
    </source>
</evidence>
<dbReference type="GO" id="GO:0070059">
    <property type="term" value="P:intrinsic apoptotic signaling pathway in response to endoplasmic reticulum stress"/>
    <property type="evidence" value="ECO:0000318"/>
    <property type="project" value="GO_Central"/>
</dbReference>
<proteinExistence type="predicted"/>
<keyword evidence="31" id="KW-1185">Reference proteome</keyword>
<dbReference type="Pfam" id="PF00069">
    <property type="entry name" value="Pkinase"/>
    <property type="match status" value="1"/>
</dbReference>
<feature type="chain" id="PRO_5004658416" description="non-specific serine/threonine protein kinase" evidence="27">
    <location>
        <begin position="27"/>
        <end position="942"/>
    </location>
</feature>
<dbReference type="CDD" id="cd10422">
    <property type="entry name" value="RNase_Ire1"/>
    <property type="match status" value="1"/>
</dbReference>
<evidence type="ECO:0000256" key="14">
    <source>
        <dbReference type="ARBA" id="ARBA00023015"/>
    </source>
</evidence>
<dbReference type="GO" id="GO:0005789">
    <property type="term" value="C:endoplasmic reticulum membrane"/>
    <property type="evidence" value="ECO:0007669"/>
    <property type="project" value="UniProtKB-SubCell"/>
</dbReference>
<dbReference type="InterPro" id="IPR000719">
    <property type="entry name" value="Prot_kinase_dom"/>
</dbReference>
<dbReference type="FunFam" id="1.10.510.10:FF:000463">
    <property type="entry name" value="Serine/threonine-protein kinase/endoribonuclease IRE1a"/>
    <property type="match status" value="1"/>
</dbReference>
<dbReference type="HOGENOM" id="CLU_004875_3_1_1"/>
<evidence type="ECO:0000256" key="16">
    <source>
        <dbReference type="ARBA" id="ARBA00023157"/>
    </source>
</evidence>
<organism evidence="30 31">
    <name type="scientific">Amborella trichopoda</name>
    <dbReference type="NCBI Taxonomy" id="13333"/>
    <lineage>
        <taxon>Eukaryota</taxon>
        <taxon>Viridiplantae</taxon>
        <taxon>Streptophyta</taxon>
        <taxon>Embryophyta</taxon>
        <taxon>Tracheophyta</taxon>
        <taxon>Spermatophyta</taxon>
        <taxon>Magnoliopsida</taxon>
        <taxon>Amborellales</taxon>
        <taxon>Amborellaceae</taxon>
        <taxon>Amborella</taxon>
    </lineage>
</organism>
<evidence type="ECO:0000256" key="13">
    <source>
        <dbReference type="ARBA" id="ARBA00022989"/>
    </source>
</evidence>
<dbReference type="PROSITE" id="PS00108">
    <property type="entry name" value="PROTEIN_KINASE_ST"/>
    <property type="match status" value="1"/>
</dbReference>
<dbReference type="SMART" id="SM00220">
    <property type="entry name" value="S_TKc"/>
    <property type="match status" value="1"/>
</dbReference>
<keyword evidence="6 26" id="KW-0812">Transmembrane</keyword>
<dbReference type="GO" id="GO:0005783">
    <property type="term" value="C:endoplasmic reticulum"/>
    <property type="evidence" value="ECO:0000318"/>
    <property type="project" value="GO_Central"/>
</dbReference>
<comment type="subcellular location">
    <subcellularLocation>
        <location evidence="1">Endoplasmic reticulum membrane</location>
        <topology evidence="1">Single-pass type I membrane protein</topology>
    </subcellularLocation>
</comment>
<evidence type="ECO:0000256" key="20">
    <source>
        <dbReference type="ARBA" id="ARBA00023230"/>
    </source>
</evidence>
<evidence type="ECO:0000256" key="17">
    <source>
        <dbReference type="ARBA" id="ARBA00023163"/>
    </source>
</evidence>
<keyword evidence="13 26" id="KW-1133">Transmembrane helix</keyword>
<evidence type="ECO:0000256" key="18">
    <source>
        <dbReference type="ARBA" id="ARBA00023180"/>
    </source>
</evidence>
<dbReference type="GO" id="GO:0051082">
    <property type="term" value="F:unfolded protein binding"/>
    <property type="evidence" value="ECO:0000318"/>
    <property type="project" value="GO_Central"/>
</dbReference>
<evidence type="ECO:0000313" key="31">
    <source>
        <dbReference type="Proteomes" id="UP000017836"/>
    </source>
</evidence>
<evidence type="ECO:0000256" key="2">
    <source>
        <dbReference type="ARBA" id="ARBA00012513"/>
    </source>
</evidence>
<dbReference type="FunFam" id="3.30.200.20:FF:000077">
    <property type="entry name" value="Putative Serine/threonine-protein kinase/endoribonuclease IRE1"/>
    <property type="match status" value="1"/>
</dbReference>
<name>U5CV12_AMBTC</name>
<dbReference type="Pfam" id="PF06479">
    <property type="entry name" value="Ribonuc_2-5A"/>
    <property type="match status" value="1"/>
</dbReference>